<sequence length="338" mass="38205">MKDRTVACHYVQALIAPVERRGIASAPLLKAAGIAGEVVRDARARVPHTSYVRLVRKIWACLNDENIGLAEPPLPLGAFYYASHLMVNAPTLRKALMLGTGLYRYVNPAWSVELLEHDGAAEIRAKLQFPELDPDHLLAEFILSGWHGFASWLIGSNMVLKQVGFDFPVQPHEEEYRHLFPWPRAYGQPYLSLRFSARYLDRPVVQNIPSLEQYIGTTPLYLLLNPVNDNSYDARIRRILDAADSGHFPPFDEVADKLHMTTKTLRQKLKEEGISYQKIKDVIRRDRAIHYLSVSACSVAEVAQKVGFAEPGAFIRAFKSWTGLTPGAYRSQRERDLP</sequence>
<evidence type="ECO:0000256" key="3">
    <source>
        <dbReference type="ARBA" id="ARBA00023163"/>
    </source>
</evidence>
<dbReference type="SMART" id="SM00342">
    <property type="entry name" value="HTH_ARAC"/>
    <property type="match status" value="1"/>
</dbReference>
<dbReference type="GO" id="GO:0005829">
    <property type="term" value="C:cytosol"/>
    <property type="evidence" value="ECO:0007669"/>
    <property type="project" value="TreeGrafter"/>
</dbReference>
<dbReference type="RefSeq" id="WP_163494304.1">
    <property type="nucleotide sequence ID" value="NZ_CP048711.1"/>
</dbReference>
<feature type="domain" description="HTH araC/xylS-type" evidence="4">
    <location>
        <begin position="234"/>
        <end position="332"/>
    </location>
</feature>
<dbReference type="PROSITE" id="PS01124">
    <property type="entry name" value="HTH_ARAC_FAMILY_2"/>
    <property type="match status" value="1"/>
</dbReference>
<keyword evidence="1" id="KW-0805">Transcription regulation</keyword>
<protein>
    <submittedName>
        <fullName evidence="5">AraC family transcriptional regulator</fullName>
    </submittedName>
</protein>
<dbReference type="AlphaFoldDB" id="A0A6C0U243"/>
<dbReference type="Pfam" id="PF12625">
    <property type="entry name" value="Arabinose_bd"/>
    <property type="match status" value="1"/>
</dbReference>
<dbReference type="InterPro" id="IPR020449">
    <property type="entry name" value="Tscrpt_reg_AraC-type_HTH"/>
</dbReference>
<evidence type="ECO:0000256" key="1">
    <source>
        <dbReference type="ARBA" id="ARBA00023015"/>
    </source>
</evidence>
<evidence type="ECO:0000313" key="5">
    <source>
        <dbReference type="EMBL" id="QIB65057.1"/>
    </source>
</evidence>
<evidence type="ECO:0000259" key="4">
    <source>
        <dbReference type="PROSITE" id="PS01124"/>
    </source>
</evidence>
<keyword evidence="6" id="KW-1185">Reference proteome</keyword>
<name>A0A6C0U243_9GAMM</name>
<dbReference type="InterPro" id="IPR018060">
    <property type="entry name" value="HTH_AraC"/>
</dbReference>
<dbReference type="SUPFAM" id="SSF46689">
    <property type="entry name" value="Homeodomain-like"/>
    <property type="match status" value="1"/>
</dbReference>
<reference evidence="5 6" key="1">
    <citation type="submission" date="2020-02" db="EMBL/GenBank/DDBJ databases">
        <title>Genome sequencing for Kineobactrum sp. M2.</title>
        <authorList>
            <person name="Park S.-J."/>
        </authorList>
    </citation>
    <scope>NUCLEOTIDE SEQUENCE [LARGE SCALE GENOMIC DNA]</scope>
    <source>
        <strain evidence="5 6">M2</strain>
    </source>
</reference>
<dbReference type="KEGG" id="kim:G3T16_06240"/>
<dbReference type="Gene3D" id="1.10.10.60">
    <property type="entry name" value="Homeodomain-like"/>
    <property type="match status" value="1"/>
</dbReference>
<dbReference type="Pfam" id="PF12833">
    <property type="entry name" value="HTH_18"/>
    <property type="match status" value="1"/>
</dbReference>
<dbReference type="InterPro" id="IPR009057">
    <property type="entry name" value="Homeodomain-like_sf"/>
</dbReference>
<evidence type="ECO:0000256" key="2">
    <source>
        <dbReference type="ARBA" id="ARBA00023125"/>
    </source>
</evidence>
<accession>A0A6C0U243</accession>
<proteinExistence type="predicted"/>
<organism evidence="5 6">
    <name type="scientific">Kineobactrum salinum</name>
    <dbReference type="NCBI Taxonomy" id="2708301"/>
    <lineage>
        <taxon>Bacteria</taxon>
        <taxon>Pseudomonadati</taxon>
        <taxon>Pseudomonadota</taxon>
        <taxon>Gammaproteobacteria</taxon>
        <taxon>Cellvibrionales</taxon>
        <taxon>Halieaceae</taxon>
        <taxon>Kineobactrum</taxon>
    </lineage>
</organism>
<dbReference type="PANTHER" id="PTHR47894">
    <property type="entry name" value="HTH-TYPE TRANSCRIPTIONAL REGULATOR GADX"/>
    <property type="match status" value="1"/>
</dbReference>
<dbReference type="GO" id="GO:0003700">
    <property type="term" value="F:DNA-binding transcription factor activity"/>
    <property type="evidence" value="ECO:0007669"/>
    <property type="project" value="InterPro"/>
</dbReference>
<dbReference type="Proteomes" id="UP000477680">
    <property type="component" value="Chromosome"/>
</dbReference>
<dbReference type="EMBL" id="CP048711">
    <property type="protein sequence ID" value="QIB65057.1"/>
    <property type="molecule type" value="Genomic_DNA"/>
</dbReference>
<evidence type="ECO:0000313" key="6">
    <source>
        <dbReference type="Proteomes" id="UP000477680"/>
    </source>
</evidence>
<dbReference type="GO" id="GO:0000976">
    <property type="term" value="F:transcription cis-regulatory region binding"/>
    <property type="evidence" value="ECO:0007669"/>
    <property type="project" value="TreeGrafter"/>
</dbReference>
<keyword evidence="2" id="KW-0238">DNA-binding</keyword>
<dbReference type="PANTHER" id="PTHR47894:SF1">
    <property type="entry name" value="HTH-TYPE TRANSCRIPTIONAL REGULATOR VQSM"/>
    <property type="match status" value="1"/>
</dbReference>
<dbReference type="PRINTS" id="PR00032">
    <property type="entry name" value="HTHARAC"/>
</dbReference>
<keyword evidence="3" id="KW-0804">Transcription</keyword>
<dbReference type="InterPro" id="IPR032687">
    <property type="entry name" value="AraC-type_N"/>
</dbReference>
<gene>
    <name evidence="5" type="ORF">G3T16_06240</name>
</gene>